<evidence type="ECO:0000313" key="3">
    <source>
        <dbReference type="Proteomes" id="UP000494108"/>
    </source>
</evidence>
<keyword evidence="3" id="KW-1185">Reference proteome</keyword>
<feature type="transmembrane region" description="Helical" evidence="1">
    <location>
        <begin position="60"/>
        <end position="82"/>
    </location>
</feature>
<proteinExistence type="predicted"/>
<keyword evidence="1" id="KW-1133">Transmembrane helix</keyword>
<keyword evidence="1" id="KW-0472">Membrane</keyword>
<accession>A0A6S6ZJY0</accession>
<evidence type="ECO:0000256" key="1">
    <source>
        <dbReference type="SAM" id="Phobius"/>
    </source>
</evidence>
<dbReference type="Proteomes" id="UP000494108">
    <property type="component" value="Unassembled WGS sequence"/>
</dbReference>
<dbReference type="AlphaFoldDB" id="A0A6S6ZJY0"/>
<dbReference type="EMBL" id="CADIJX010000003">
    <property type="protein sequence ID" value="CAB3651577.1"/>
    <property type="molecule type" value="Genomic_DNA"/>
</dbReference>
<protein>
    <submittedName>
        <fullName evidence="2">Uncharacterized protein</fullName>
    </submittedName>
</protein>
<keyword evidence="1" id="KW-0812">Transmembrane</keyword>
<gene>
    <name evidence="2" type="ORF">LMG3431_02877</name>
</gene>
<name>A0A6S6ZJY0_9BURK</name>
<reference evidence="2 3" key="1">
    <citation type="submission" date="2020-04" db="EMBL/GenBank/DDBJ databases">
        <authorList>
            <person name="De Canck E."/>
        </authorList>
    </citation>
    <scope>NUCLEOTIDE SEQUENCE [LARGE SCALE GENOMIC DNA]</scope>
    <source>
        <strain evidence="2 3">LMG 3431</strain>
    </source>
</reference>
<sequence>MAVLVYVVNSLLPWSQPGCVYGGMGVMMLLPYLLMGAVVSVGISSVAVFAVALRLGLGGIAATVCVLLGSALALVGFVMGAMT</sequence>
<evidence type="ECO:0000313" key="2">
    <source>
        <dbReference type="EMBL" id="CAB3651577.1"/>
    </source>
</evidence>
<organism evidence="2 3">
    <name type="scientific">Achromobacter pestifer</name>
    <dbReference type="NCBI Taxonomy" id="1353889"/>
    <lineage>
        <taxon>Bacteria</taxon>
        <taxon>Pseudomonadati</taxon>
        <taxon>Pseudomonadota</taxon>
        <taxon>Betaproteobacteria</taxon>
        <taxon>Burkholderiales</taxon>
        <taxon>Alcaligenaceae</taxon>
        <taxon>Achromobacter</taxon>
    </lineage>
</organism>